<feature type="region of interest" description="Disordered" evidence="1">
    <location>
        <begin position="137"/>
        <end position="160"/>
    </location>
</feature>
<organism evidence="2 3">
    <name type="scientific">Candolleomyces eurysporus</name>
    <dbReference type="NCBI Taxonomy" id="2828524"/>
    <lineage>
        <taxon>Eukaryota</taxon>
        <taxon>Fungi</taxon>
        <taxon>Dikarya</taxon>
        <taxon>Basidiomycota</taxon>
        <taxon>Agaricomycotina</taxon>
        <taxon>Agaricomycetes</taxon>
        <taxon>Agaricomycetidae</taxon>
        <taxon>Agaricales</taxon>
        <taxon>Agaricineae</taxon>
        <taxon>Psathyrellaceae</taxon>
        <taxon>Candolleomyces</taxon>
    </lineage>
</organism>
<reference evidence="2" key="1">
    <citation type="submission" date="2022-06" db="EMBL/GenBank/DDBJ databases">
        <title>Genome Sequence of Candolleomyces eurysporus.</title>
        <authorList>
            <person name="Buettner E."/>
        </authorList>
    </citation>
    <scope>NUCLEOTIDE SEQUENCE</scope>
    <source>
        <strain evidence="2">VTCC 930004</strain>
    </source>
</reference>
<dbReference type="OrthoDB" id="10376138at2759"/>
<protein>
    <submittedName>
        <fullName evidence="2">Uncharacterized protein</fullName>
    </submittedName>
</protein>
<evidence type="ECO:0000313" key="3">
    <source>
        <dbReference type="Proteomes" id="UP001140091"/>
    </source>
</evidence>
<comment type="caution">
    <text evidence="2">The sequence shown here is derived from an EMBL/GenBank/DDBJ whole genome shotgun (WGS) entry which is preliminary data.</text>
</comment>
<accession>A0A9W8IZ00</accession>
<name>A0A9W8IZ00_9AGAR</name>
<keyword evidence="3" id="KW-1185">Reference proteome</keyword>
<feature type="region of interest" description="Disordered" evidence="1">
    <location>
        <begin position="23"/>
        <end position="47"/>
    </location>
</feature>
<evidence type="ECO:0000256" key="1">
    <source>
        <dbReference type="SAM" id="MobiDB-lite"/>
    </source>
</evidence>
<gene>
    <name evidence="2" type="ORF">H1R20_g11608</name>
</gene>
<dbReference type="AlphaFoldDB" id="A0A9W8IZ00"/>
<sequence>MALTERLAQIGISLADLTALLAATSRNGGSPSPPPPPAQPQEQSEPVPALKVINENTYRDGAYHEQPSTFGKGKIHIMRTSRVVAPTSSGTSVGLAAAPGNPDRSFLAFIESLRSKEEGEMYIEDFQRRIEKKFPKVMPGEGNVLGSSSSSAQVRVPVRR</sequence>
<dbReference type="Proteomes" id="UP001140091">
    <property type="component" value="Unassembled WGS sequence"/>
</dbReference>
<dbReference type="EMBL" id="JANBPK010001172">
    <property type="protein sequence ID" value="KAJ2925486.1"/>
    <property type="molecule type" value="Genomic_DNA"/>
</dbReference>
<evidence type="ECO:0000313" key="2">
    <source>
        <dbReference type="EMBL" id="KAJ2925486.1"/>
    </source>
</evidence>
<proteinExistence type="predicted"/>
<feature type="non-terminal residue" evidence="2">
    <location>
        <position position="160"/>
    </location>
</feature>